<accession>A0A3S9U7P8</accession>
<dbReference type="GO" id="GO:0009307">
    <property type="term" value="P:DNA restriction-modification system"/>
    <property type="evidence" value="ECO:0007669"/>
    <property type="project" value="InterPro"/>
</dbReference>
<keyword evidence="1" id="KW-0489">Methyltransferase</keyword>
<dbReference type="EMBL" id="MK095606">
    <property type="protein sequence ID" value="AZS06347.1"/>
    <property type="molecule type" value="Genomic_DNA"/>
</dbReference>
<evidence type="ECO:0000313" key="1">
    <source>
        <dbReference type="EMBL" id="AZS06347.1"/>
    </source>
</evidence>
<dbReference type="GO" id="GO:0032259">
    <property type="term" value="P:methylation"/>
    <property type="evidence" value="ECO:0007669"/>
    <property type="project" value="UniProtKB-KW"/>
</dbReference>
<dbReference type="Pfam" id="PF05869">
    <property type="entry name" value="Dam"/>
    <property type="match status" value="1"/>
</dbReference>
<keyword evidence="2" id="KW-1185">Reference proteome</keyword>
<evidence type="ECO:0000313" key="2">
    <source>
        <dbReference type="Proteomes" id="UP000288641"/>
    </source>
</evidence>
<dbReference type="NCBIfam" id="TIGR01712">
    <property type="entry name" value="phage_N6A_met"/>
    <property type="match status" value="1"/>
</dbReference>
<dbReference type="Proteomes" id="UP000288641">
    <property type="component" value="Segment"/>
</dbReference>
<keyword evidence="1" id="KW-0808">Transferase</keyword>
<protein>
    <submittedName>
        <fullName evidence="1">DNA N-6-adenine-methyltransferase</fullName>
    </submittedName>
</protein>
<reference evidence="1 2" key="1">
    <citation type="submission" date="2018-10" db="EMBL/GenBank/DDBJ databases">
        <title>Complete genome sequence of Pantoea phage vB_PagS_AAS23.</title>
        <authorList>
            <person name="Truncaite L."/>
            <person name="Simoliuniene M."/>
            <person name="Kazlauskas D."/>
            <person name="Meskys R."/>
            <person name="Simoliunas E."/>
        </authorList>
    </citation>
    <scope>NUCLEOTIDE SEQUENCE [LARGE SCALE GENOMIC DNA]</scope>
    <source>
        <strain evidence="1">AAS23</strain>
    </source>
</reference>
<proteinExistence type="predicted"/>
<gene>
    <name evidence="1" type="ORF">AAS23_gp34</name>
</gene>
<dbReference type="GO" id="GO:0003677">
    <property type="term" value="F:DNA binding"/>
    <property type="evidence" value="ECO:0007669"/>
    <property type="project" value="InterPro"/>
</dbReference>
<name>A0A3S9U7P8_9CAUD</name>
<sequence length="246" mass="27885">MKDENDSNTEDAFISFEEVERQDFITNGLVAGGHYQALPTPLCCKVSGKRYLGSQTPDVVKDLWATPKEVIDFMIKRYGKYDLDAAATPENAVCDKFYTEHQNCLKRWWGSKKHVWLNPPYSNPLPFVEKAAEQARNGNQIDVLLNADSSTAWFRLAQMRAAEIIWIVADIEYEVTDDEVVIESSHSGRLAFTSAETGQPVSGNSKGQVIFIFREMKEGEQQQTHYISIGDICPSVKNKRKRKVSR</sequence>
<dbReference type="InterPro" id="IPR008593">
    <property type="entry name" value="Dam_MeTrfase"/>
</dbReference>
<dbReference type="GO" id="GO:0009007">
    <property type="term" value="F:site-specific DNA-methyltransferase (adenine-specific) activity"/>
    <property type="evidence" value="ECO:0007669"/>
    <property type="project" value="InterPro"/>
</dbReference>
<organism evidence="1 2">
    <name type="scientific">Pantoea phage vB_PagS_AAS23</name>
    <dbReference type="NCBI Taxonomy" id="2499073"/>
    <lineage>
        <taxon>Viruses</taxon>
        <taxon>Duplodnaviria</taxon>
        <taxon>Heunggongvirae</taxon>
        <taxon>Uroviricota</taxon>
        <taxon>Caudoviricetes</taxon>
        <taxon>Drexlerviridae</taxon>
        <taxon>Sauletekiovirus</taxon>
        <taxon>Sauletekiovirus AAS23</taxon>
    </lineage>
</organism>